<protein>
    <recommendedName>
        <fullName evidence="3">SprB repeat-containing protein</fullName>
    </recommendedName>
</protein>
<evidence type="ECO:0000313" key="1">
    <source>
        <dbReference type="EMBL" id="KAA9034499.1"/>
    </source>
</evidence>
<gene>
    <name evidence="1" type="ORF">FW778_21930</name>
</gene>
<evidence type="ECO:0000313" key="2">
    <source>
        <dbReference type="Proteomes" id="UP000326903"/>
    </source>
</evidence>
<dbReference type="AlphaFoldDB" id="A0A5J5I9I7"/>
<dbReference type="EMBL" id="VYQF01000014">
    <property type="protein sequence ID" value="KAA9034499.1"/>
    <property type="molecule type" value="Genomic_DNA"/>
</dbReference>
<organism evidence="1 2">
    <name type="scientific">Ginsengibacter hankyongi</name>
    <dbReference type="NCBI Taxonomy" id="2607284"/>
    <lineage>
        <taxon>Bacteria</taxon>
        <taxon>Pseudomonadati</taxon>
        <taxon>Bacteroidota</taxon>
        <taxon>Chitinophagia</taxon>
        <taxon>Chitinophagales</taxon>
        <taxon>Chitinophagaceae</taxon>
        <taxon>Ginsengibacter</taxon>
    </lineage>
</organism>
<evidence type="ECO:0008006" key="3">
    <source>
        <dbReference type="Google" id="ProtNLM"/>
    </source>
</evidence>
<proteinExistence type="predicted"/>
<dbReference type="Proteomes" id="UP000326903">
    <property type="component" value="Unassembled WGS sequence"/>
</dbReference>
<name>A0A5J5I9I7_9BACT</name>
<feature type="non-terminal residue" evidence="1">
    <location>
        <position position="695"/>
    </location>
</feature>
<reference evidence="1 2" key="1">
    <citation type="submission" date="2019-09" db="EMBL/GenBank/DDBJ databases">
        <title>Draft genome sequence of Ginsengibacter sp. BR5-29.</title>
        <authorList>
            <person name="Im W.-T."/>
        </authorList>
    </citation>
    <scope>NUCLEOTIDE SEQUENCE [LARGE SCALE GENOMIC DNA]</scope>
    <source>
        <strain evidence="1 2">BR5-29</strain>
    </source>
</reference>
<comment type="caution">
    <text evidence="1">The sequence shown here is derived from an EMBL/GenBank/DDBJ whole genome shotgun (WGS) entry which is preliminary data.</text>
</comment>
<accession>A0A5J5I9I7</accession>
<keyword evidence="2" id="KW-1185">Reference proteome</keyword>
<sequence length="695" mass="69140">MLVLFHVNKLFADYTISAGASIDPAINSTLRNSTGTISIYGTMAINSDVTFTSSTPLRILIYGTGGQIYWYANKILVLPAGSTIAYVNNPTAPPGLQPTSGNASQILEIGAVKYACTNDNSNNVVFSFTQLNSIGGTPTISATTGTPSICYGSAASLSASQVLPSGVAFKIQWSIFPSSGIFTNNNTSAATSTALSNAAAGSDTIISGLYANTGGTNYYLVTSDTVVLTVKPAPAAPTASVTQPTCAAVTGNISISVPTGVSLTYSTDGATYANTTGAFSGMSAGAYNLTAKNSNGCISPVTSVTVNAPPVAPAAPTVSVTQPTCTVATGTITITAPTGMGITYSTDDITYSNTSGVFSSISPGTYNVTAKDSSGCISPATTAIVNAQPARATGSLSGSASICSGSSASLNIAVTGAGTISGTLSDGTAFSGTAPSITVNVSPSSTKTYTISSLTNGTCSSIASDKTGDPTITVTMQPSATISYGGTPFCSNTGTGTVTFSGSTGGTFSSGASINATTGTVDLVSTAPGIYTVTYSIAASGGCSLYTTNASIAVNPNTWTGGVSTNWNTPANWAGNGIANTCPDFTILSGVPYEPILNSGTAAVQNLIVNPGATLTITNATMQISGTITNNGTINAANGTIEMNGSAAQTIPAGAFQNNALNNLIISNTNASGVSLGGALDIYNSVTFSGTGKKL</sequence>
<dbReference type="RefSeq" id="WP_150417045.1">
    <property type="nucleotide sequence ID" value="NZ_VYQF01000014.1"/>
</dbReference>